<dbReference type="EMBL" id="VSSQ01080428">
    <property type="protein sequence ID" value="MPN29636.1"/>
    <property type="molecule type" value="Genomic_DNA"/>
</dbReference>
<sequence length="78" mass="8489">MEIIPFFHGGHALGGVSQYLVNNGNGSPFLVNVADGQWDSFPFFIESDNQKLAGLGSLRCTLGFDIHPIDTIGQDFFT</sequence>
<protein>
    <submittedName>
        <fullName evidence="1">Uncharacterized protein</fullName>
    </submittedName>
</protein>
<comment type="caution">
    <text evidence="1">The sequence shown here is derived from an EMBL/GenBank/DDBJ whole genome shotgun (WGS) entry which is preliminary data.</text>
</comment>
<gene>
    <name evidence="1" type="ORF">SDC9_177089</name>
</gene>
<organism evidence="1">
    <name type="scientific">bioreactor metagenome</name>
    <dbReference type="NCBI Taxonomy" id="1076179"/>
    <lineage>
        <taxon>unclassified sequences</taxon>
        <taxon>metagenomes</taxon>
        <taxon>ecological metagenomes</taxon>
    </lineage>
</organism>
<proteinExistence type="predicted"/>
<name>A0A645GTS5_9ZZZZ</name>
<evidence type="ECO:0000313" key="1">
    <source>
        <dbReference type="EMBL" id="MPN29636.1"/>
    </source>
</evidence>
<dbReference type="AlphaFoldDB" id="A0A645GTS5"/>
<reference evidence="1" key="1">
    <citation type="submission" date="2019-08" db="EMBL/GenBank/DDBJ databases">
        <authorList>
            <person name="Kucharzyk K."/>
            <person name="Murdoch R.W."/>
            <person name="Higgins S."/>
            <person name="Loffler F."/>
        </authorList>
    </citation>
    <scope>NUCLEOTIDE SEQUENCE</scope>
</reference>
<accession>A0A645GTS5</accession>